<dbReference type="PANTHER" id="PTHR43537">
    <property type="entry name" value="TRANSCRIPTIONAL REGULATOR, GNTR FAMILY"/>
    <property type="match status" value="1"/>
</dbReference>
<dbReference type="Pfam" id="PF00392">
    <property type="entry name" value="GntR"/>
    <property type="match status" value="1"/>
</dbReference>
<dbReference type="SUPFAM" id="SSF48008">
    <property type="entry name" value="GntR ligand-binding domain-like"/>
    <property type="match status" value="1"/>
</dbReference>
<evidence type="ECO:0000256" key="4">
    <source>
        <dbReference type="SAM" id="MobiDB-lite"/>
    </source>
</evidence>
<keyword evidence="1" id="KW-0805">Transcription regulation</keyword>
<dbReference type="InterPro" id="IPR036390">
    <property type="entry name" value="WH_DNA-bd_sf"/>
</dbReference>
<dbReference type="Gene3D" id="1.10.10.10">
    <property type="entry name" value="Winged helix-like DNA-binding domain superfamily/Winged helix DNA-binding domain"/>
    <property type="match status" value="1"/>
</dbReference>
<evidence type="ECO:0000256" key="1">
    <source>
        <dbReference type="ARBA" id="ARBA00023015"/>
    </source>
</evidence>
<protein>
    <submittedName>
        <fullName evidence="6">DNA-binding FadR family transcriptional regulator</fullName>
    </submittedName>
</protein>
<name>A0ABS4VIF6_9ACTN</name>
<feature type="compositionally biased region" description="Basic and acidic residues" evidence="4">
    <location>
        <begin position="221"/>
        <end position="238"/>
    </location>
</feature>
<dbReference type="InterPro" id="IPR011711">
    <property type="entry name" value="GntR_C"/>
</dbReference>
<dbReference type="InterPro" id="IPR008920">
    <property type="entry name" value="TF_FadR/GntR_C"/>
</dbReference>
<dbReference type="Gene3D" id="1.20.120.530">
    <property type="entry name" value="GntR ligand-binding domain-like"/>
    <property type="match status" value="1"/>
</dbReference>
<comment type="caution">
    <text evidence="6">The sequence shown here is derived from an EMBL/GenBank/DDBJ whole genome shotgun (WGS) entry which is preliminary data.</text>
</comment>
<dbReference type="CDD" id="cd07377">
    <property type="entry name" value="WHTH_GntR"/>
    <property type="match status" value="1"/>
</dbReference>
<evidence type="ECO:0000313" key="6">
    <source>
        <dbReference type="EMBL" id="MBP2363670.1"/>
    </source>
</evidence>
<sequence length="262" mass="28680">MAEYVGRGLHGQIVEKVGTRIVQGRLRVGETLDMTSLIDELGISQTVLREAVKVLTAKGLVDARQKRGTFVRPREDWNLLDADVIRWQFAADTPELLLRDLAELRLVVEPAAARLAAERRTEEDLTALEAALARMGETSGDPAEAAEADLAWHRALLRATHNELLQRMDVFIGPALAERDRLVHSAEADDPVPAHEPVLRAVRDADPSAAEEAMRALLARADADLARTADPSRTRTGAEADDDDRTGRDSGHGTDPEDREAP</sequence>
<evidence type="ECO:0000256" key="2">
    <source>
        <dbReference type="ARBA" id="ARBA00023125"/>
    </source>
</evidence>
<feature type="region of interest" description="Disordered" evidence="4">
    <location>
        <begin position="221"/>
        <end position="262"/>
    </location>
</feature>
<dbReference type="PROSITE" id="PS50949">
    <property type="entry name" value="HTH_GNTR"/>
    <property type="match status" value="1"/>
</dbReference>
<keyword evidence="3" id="KW-0804">Transcription</keyword>
<proteinExistence type="predicted"/>
<organism evidence="6 7">
    <name type="scientific">Streptomyces clavifer</name>
    <dbReference type="NCBI Taxonomy" id="68188"/>
    <lineage>
        <taxon>Bacteria</taxon>
        <taxon>Bacillati</taxon>
        <taxon>Actinomycetota</taxon>
        <taxon>Actinomycetes</taxon>
        <taxon>Kitasatosporales</taxon>
        <taxon>Streptomycetaceae</taxon>
        <taxon>Streptomyces</taxon>
    </lineage>
</organism>
<evidence type="ECO:0000256" key="3">
    <source>
        <dbReference type="ARBA" id="ARBA00023163"/>
    </source>
</evidence>
<dbReference type="SMART" id="SM00345">
    <property type="entry name" value="HTH_GNTR"/>
    <property type="match status" value="1"/>
</dbReference>
<accession>A0ABS4VIF6</accession>
<dbReference type="Pfam" id="PF07729">
    <property type="entry name" value="FCD"/>
    <property type="match status" value="1"/>
</dbReference>
<dbReference type="PANTHER" id="PTHR43537:SF44">
    <property type="entry name" value="GNTR FAMILY REGULATORY PROTEIN"/>
    <property type="match status" value="1"/>
</dbReference>
<dbReference type="SMART" id="SM00895">
    <property type="entry name" value="FCD"/>
    <property type="match status" value="1"/>
</dbReference>
<dbReference type="EMBL" id="JAGINS010000002">
    <property type="protein sequence ID" value="MBP2363670.1"/>
    <property type="molecule type" value="Genomic_DNA"/>
</dbReference>
<keyword evidence="7" id="KW-1185">Reference proteome</keyword>
<reference evidence="6 7" key="1">
    <citation type="submission" date="2021-03" db="EMBL/GenBank/DDBJ databases">
        <title>Sequencing the genomes of 1000 actinobacteria strains.</title>
        <authorList>
            <person name="Klenk H.-P."/>
        </authorList>
    </citation>
    <scope>NUCLEOTIDE SEQUENCE [LARGE SCALE GENOMIC DNA]</scope>
    <source>
        <strain evidence="6 7">DSM 40843</strain>
    </source>
</reference>
<dbReference type="InterPro" id="IPR036388">
    <property type="entry name" value="WH-like_DNA-bd_sf"/>
</dbReference>
<evidence type="ECO:0000313" key="7">
    <source>
        <dbReference type="Proteomes" id="UP001519311"/>
    </source>
</evidence>
<dbReference type="Proteomes" id="UP001519311">
    <property type="component" value="Unassembled WGS sequence"/>
</dbReference>
<dbReference type="InterPro" id="IPR000524">
    <property type="entry name" value="Tscrpt_reg_HTH_GntR"/>
</dbReference>
<evidence type="ECO:0000259" key="5">
    <source>
        <dbReference type="PROSITE" id="PS50949"/>
    </source>
</evidence>
<dbReference type="SUPFAM" id="SSF46785">
    <property type="entry name" value="Winged helix' DNA-binding domain"/>
    <property type="match status" value="1"/>
</dbReference>
<keyword evidence="2 6" id="KW-0238">DNA-binding</keyword>
<gene>
    <name evidence="6" type="ORF">JOF59_006162</name>
</gene>
<feature type="compositionally biased region" description="Basic and acidic residues" evidence="4">
    <location>
        <begin position="245"/>
        <end position="262"/>
    </location>
</feature>
<feature type="domain" description="HTH gntR-type" evidence="5">
    <location>
        <begin position="7"/>
        <end position="74"/>
    </location>
</feature>
<dbReference type="RefSeq" id="WP_124280103.1">
    <property type="nucleotide sequence ID" value="NZ_BMWJ01000017.1"/>
</dbReference>
<dbReference type="GO" id="GO:0003677">
    <property type="term" value="F:DNA binding"/>
    <property type="evidence" value="ECO:0007669"/>
    <property type="project" value="UniProtKB-KW"/>
</dbReference>